<protein>
    <submittedName>
        <fullName evidence="2">Uncharacterized protein</fullName>
    </submittedName>
</protein>
<dbReference type="AlphaFoldDB" id="A0A9N8JK15"/>
<dbReference type="EMBL" id="CAIJEO010000002">
    <property type="protein sequence ID" value="CAD0086452.1"/>
    <property type="molecule type" value="Genomic_DNA"/>
</dbReference>
<proteinExistence type="predicted"/>
<accession>A0A9N8JK15</accession>
<comment type="caution">
    <text evidence="2">The sequence shown here is derived from an EMBL/GenBank/DDBJ whole genome shotgun (WGS) entry which is preliminary data.</text>
</comment>
<feature type="compositionally biased region" description="Polar residues" evidence="1">
    <location>
        <begin position="95"/>
        <end position="114"/>
    </location>
</feature>
<dbReference type="Proteomes" id="UP000714618">
    <property type="component" value="Unassembled WGS sequence"/>
</dbReference>
<organism evidence="2 3">
    <name type="scientific">Aureobasidium mustum</name>
    <dbReference type="NCBI Taxonomy" id="2773714"/>
    <lineage>
        <taxon>Eukaryota</taxon>
        <taxon>Fungi</taxon>
        <taxon>Dikarya</taxon>
        <taxon>Ascomycota</taxon>
        <taxon>Pezizomycotina</taxon>
        <taxon>Dothideomycetes</taxon>
        <taxon>Dothideomycetidae</taxon>
        <taxon>Dothideales</taxon>
        <taxon>Saccotheciaceae</taxon>
        <taxon>Aureobasidium</taxon>
    </lineage>
</organism>
<evidence type="ECO:0000313" key="2">
    <source>
        <dbReference type="EMBL" id="CAD0086452.1"/>
    </source>
</evidence>
<keyword evidence="3" id="KW-1185">Reference proteome</keyword>
<feature type="region of interest" description="Disordered" evidence="1">
    <location>
        <begin position="74"/>
        <end position="122"/>
    </location>
</feature>
<evidence type="ECO:0000256" key="1">
    <source>
        <dbReference type="SAM" id="MobiDB-lite"/>
    </source>
</evidence>
<gene>
    <name evidence="2" type="ORF">AWRI4233_LOCUS892</name>
</gene>
<reference evidence="2" key="1">
    <citation type="submission" date="2020-06" db="EMBL/GenBank/DDBJ databases">
        <authorList>
            <person name="Onetto C."/>
        </authorList>
    </citation>
    <scope>NUCLEOTIDE SEQUENCE</scope>
</reference>
<name>A0A9N8JK15_9PEZI</name>
<evidence type="ECO:0000313" key="3">
    <source>
        <dbReference type="Proteomes" id="UP000714618"/>
    </source>
</evidence>
<sequence length="207" mass="22516">MYSKLLKQLGERRIAMFDAQKDNDTTVHESTERIQSFPAGNSSEIDAGRAVSCPTALTETPSCHAPTVSVASKSATPSVVPMSPKPPQPSLPQVTIANSTDSSSSRNQETTDTAQVGPEVPTSETLMKKELLNLLREVYVKYPSAEDDDLVEEMALSLKVPLLAGDKERVKELKRDLKVYLIAHHGQSLKMSQYLEEVCGGISSQAN</sequence>